<comment type="caution">
    <text evidence="1">The sequence shown here is derived from an EMBL/GenBank/DDBJ whole genome shotgun (WGS) entry which is preliminary data.</text>
</comment>
<reference evidence="1 2" key="1">
    <citation type="journal article" date="2014" name="Genome Biol. Evol.">
        <title>Acetic acid bacteria genomes reveal functional traits for adaptation to life in insect guts.</title>
        <authorList>
            <person name="Chouaia B."/>
            <person name="Gaiarsa S."/>
            <person name="Crotti E."/>
            <person name="Comandatore F."/>
            <person name="Degli Esposti M."/>
            <person name="Ricci I."/>
            <person name="Alma A."/>
            <person name="Favia G."/>
            <person name="Bandi C."/>
            <person name="Daffonchio D."/>
        </authorList>
    </citation>
    <scope>NUCLEOTIDE SEQUENCE [LARGE SCALE GENOMIC DNA]</scope>
    <source>
        <strain evidence="2">AM169</strain>
    </source>
</reference>
<dbReference type="Proteomes" id="UP000027590">
    <property type="component" value="Unassembled WGS sequence"/>
</dbReference>
<proteinExistence type="predicted"/>
<name>A0A7U7G5Y6_9PROT</name>
<evidence type="ECO:0000313" key="2">
    <source>
        <dbReference type="Proteomes" id="UP000027590"/>
    </source>
</evidence>
<dbReference type="EMBL" id="CBLY010000006">
    <property type="protein sequence ID" value="CDG33660.1"/>
    <property type="molecule type" value="Genomic_DNA"/>
</dbReference>
<reference evidence="1 2" key="2">
    <citation type="journal article" date="2014" name="PLoS ONE">
        <title>Evolution of mitochondria reconstructed from the energy metabolism of living bacteria.</title>
        <authorList>
            <person name="Degli Esposti M."/>
            <person name="Chouaia B."/>
            <person name="Comandatore F."/>
            <person name="Crotti E."/>
            <person name="Sassera D."/>
            <person name="Lievens P.M."/>
            <person name="Daffonchio D."/>
            <person name="Bandi C."/>
        </authorList>
    </citation>
    <scope>NUCLEOTIDE SEQUENCE [LARGE SCALE GENOMIC DNA]</scope>
    <source>
        <strain evidence="2">AM169</strain>
    </source>
</reference>
<protein>
    <submittedName>
        <fullName evidence="1">Uncharacterized protein</fullName>
    </submittedName>
</protein>
<organism evidence="1 2">
    <name type="scientific">Parasaccharibacter apium</name>
    <dbReference type="NCBI Taxonomy" id="1510841"/>
    <lineage>
        <taxon>Bacteria</taxon>
        <taxon>Pseudomonadati</taxon>
        <taxon>Pseudomonadota</taxon>
        <taxon>Alphaproteobacteria</taxon>
        <taxon>Acetobacterales</taxon>
        <taxon>Acetobacteraceae</taxon>
        <taxon>Parasaccharibacter</taxon>
    </lineage>
</organism>
<accession>A0A7U7G5Y6</accession>
<sequence length="57" mass="7000">MRIQWLSGREITALYAWMRGVTLIIEQKYRNDFRGNIFFIIMEYFSFLFKGKIVKLF</sequence>
<gene>
    <name evidence="1" type="ORF">SACS_0922</name>
</gene>
<dbReference type="AlphaFoldDB" id="A0A7U7G5Y6"/>
<evidence type="ECO:0000313" key="1">
    <source>
        <dbReference type="EMBL" id="CDG33660.1"/>
    </source>
</evidence>